<gene>
    <name evidence="2" type="ORF">Aph01nite_64680</name>
</gene>
<sequence>MAASVLYMSMSLDGYIAGPNDGQDNVGGDGFIRLHEWGLTPDGERHRMDGAAGRFNDEYHATGAVVVGRRTAEQVDHWGGDHHGRGVPIFVLSSRPPGPSVANYPLVTYVAEGIESAMARAKAAAGDRDVMVHGAYTAQRALRAGMLDELQIHMIPVLFGGGRRLFDVLPSRLELDIVRVVDTPEATHIRYRVIPSVGQ</sequence>
<dbReference type="PANTHER" id="PTHR38011:SF12">
    <property type="entry name" value="BIFUNCTIONAL DEAMINASE-REDUCTASE DOMAIN PROTEIN"/>
    <property type="match status" value="1"/>
</dbReference>
<dbReference type="RefSeq" id="WP_204044789.1">
    <property type="nucleotide sequence ID" value="NZ_BOOA01000073.1"/>
</dbReference>
<proteinExistence type="predicted"/>
<reference evidence="2" key="1">
    <citation type="submission" date="2021-01" db="EMBL/GenBank/DDBJ databases">
        <title>Whole genome shotgun sequence of Acrocarpospora phusangensis NBRC 108782.</title>
        <authorList>
            <person name="Komaki H."/>
            <person name="Tamura T."/>
        </authorList>
    </citation>
    <scope>NUCLEOTIDE SEQUENCE</scope>
    <source>
        <strain evidence="2">NBRC 108782</strain>
    </source>
</reference>
<organism evidence="2 3">
    <name type="scientific">Acrocarpospora phusangensis</name>
    <dbReference type="NCBI Taxonomy" id="1070424"/>
    <lineage>
        <taxon>Bacteria</taxon>
        <taxon>Bacillati</taxon>
        <taxon>Actinomycetota</taxon>
        <taxon>Actinomycetes</taxon>
        <taxon>Streptosporangiales</taxon>
        <taxon>Streptosporangiaceae</taxon>
        <taxon>Acrocarpospora</taxon>
    </lineage>
</organism>
<protein>
    <submittedName>
        <fullName evidence="2">Deaminase</fullName>
    </submittedName>
</protein>
<dbReference type="GO" id="GO:0009231">
    <property type="term" value="P:riboflavin biosynthetic process"/>
    <property type="evidence" value="ECO:0007669"/>
    <property type="project" value="InterPro"/>
</dbReference>
<name>A0A919US24_9ACTN</name>
<dbReference type="PANTHER" id="PTHR38011">
    <property type="entry name" value="DIHYDROFOLATE REDUCTASE FAMILY PROTEIN (AFU_ORTHOLOGUE AFUA_8G06820)"/>
    <property type="match status" value="1"/>
</dbReference>
<evidence type="ECO:0000259" key="1">
    <source>
        <dbReference type="Pfam" id="PF01872"/>
    </source>
</evidence>
<keyword evidence="3" id="KW-1185">Reference proteome</keyword>
<dbReference type="GO" id="GO:0008703">
    <property type="term" value="F:5-amino-6-(5-phosphoribosylamino)uracil reductase activity"/>
    <property type="evidence" value="ECO:0007669"/>
    <property type="project" value="InterPro"/>
</dbReference>
<dbReference type="Gene3D" id="3.40.430.10">
    <property type="entry name" value="Dihydrofolate Reductase, subunit A"/>
    <property type="match status" value="1"/>
</dbReference>
<dbReference type="InterPro" id="IPR024072">
    <property type="entry name" value="DHFR-like_dom_sf"/>
</dbReference>
<dbReference type="AlphaFoldDB" id="A0A919US24"/>
<dbReference type="InterPro" id="IPR050765">
    <property type="entry name" value="Riboflavin_Biosynth_HTPR"/>
</dbReference>
<dbReference type="Pfam" id="PF01872">
    <property type="entry name" value="RibD_C"/>
    <property type="match status" value="1"/>
</dbReference>
<evidence type="ECO:0000313" key="3">
    <source>
        <dbReference type="Proteomes" id="UP000640052"/>
    </source>
</evidence>
<feature type="domain" description="Bacterial bifunctional deaminase-reductase C-terminal" evidence="1">
    <location>
        <begin position="6"/>
        <end position="185"/>
    </location>
</feature>
<accession>A0A919US24</accession>
<dbReference type="EMBL" id="BOOA01000073">
    <property type="protein sequence ID" value="GIH28158.1"/>
    <property type="molecule type" value="Genomic_DNA"/>
</dbReference>
<dbReference type="SUPFAM" id="SSF53597">
    <property type="entry name" value="Dihydrofolate reductase-like"/>
    <property type="match status" value="1"/>
</dbReference>
<dbReference type="InterPro" id="IPR002734">
    <property type="entry name" value="RibDG_C"/>
</dbReference>
<comment type="caution">
    <text evidence="2">The sequence shown here is derived from an EMBL/GenBank/DDBJ whole genome shotgun (WGS) entry which is preliminary data.</text>
</comment>
<evidence type="ECO:0000313" key="2">
    <source>
        <dbReference type="EMBL" id="GIH28158.1"/>
    </source>
</evidence>
<dbReference type="Proteomes" id="UP000640052">
    <property type="component" value="Unassembled WGS sequence"/>
</dbReference>